<feature type="compositionally biased region" description="Basic residues" evidence="1">
    <location>
        <begin position="387"/>
        <end position="397"/>
    </location>
</feature>
<feature type="compositionally biased region" description="Low complexity" evidence="1">
    <location>
        <begin position="294"/>
        <end position="312"/>
    </location>
</feature>
<feature type="compositionally biased region" description="Basic and acidic residues" evidence="1">
    <location>
        <begin position="249"/>
        <end position="258"/>
    </location>
</feature>
<gene>
    <name evidence="4" type="ORF">DLJ54_05965</name>
</gene>
<name>A0A364V5I5_9CORY</name>
<dbReference type="AlphaFoldDB" id="A0A364V5I5"/>
<reference evidence="4 5" key="1">
    <citation type="journal article" date="2018" name="Syst. Appl. Microbiol.">
        <title>Corynebacterium heidelbergense sp. nov., isolated from the preen glands of Egyptian geese (Alopochen aegyptiacus).</title>
        <authorList>
            <person name="Braun M.S."/>
            <person name="Wang E."/>
            <person name="Zimmermann S."/>
            <person name="Wink M."/>
        </authorList>
    </citation>
    <scope>NUCLEOTIDE SEQUENCE [LARGE SCALE GENOMIC DNA]</scope>
    <source>
        <strain evidence="4 5">647</strain>
    </source>
</reference>
<sequence length="397" mass="43706">MLVMLAVIITGVVLAWNTGQTPTAYFVIFAVAALACTLLVEPRGLFLTVAALPLYFFLGSVAIGIIVSSGSKRAVGGKTGVVMATYPAIVHYLWLLFPLLLCILLAWARWWLYRDNLARRQHRERVARQRTKEANSANEENARRVRHRREGAREPLNASAEKPLRVARIREAQSSRETTGAPERRLRANRDARRSGLGTGSAPSRQSSRRDSAGATAVRRPRHEMPERESGEGHARDQQPRRNNRSTHTRHDPEENTGRHSSGGGRSARDAARRPHSGRSAEESANRSSGGTRSVSFSYGSAASSRTAASRGSSEDSAASAPYRRTTPLSAYTGVEPATTRPTFPIPEPKPVAEQRAGRAGESESHAVRAQRTESELPRPLSQYPAQRRRSPRHYVD</sequence>
<feature type="transmembrane region" description="Helical" evidence="2">
    <location>
        <begin position="89"/>
        <end position="112"/>
    </location>
</feature>
<keyword evidence="2" id="KW-0472">Membrane</keyword>
<keyword evidence="2" id="KW-1133">Transmembrane helix</keyword>
<keyword evidence="2" id="KW-0812">Transmembrane</keyword>
<feature type="transmembrane region" description="Helical" evidence="2">
    <location>
        <begin position="45"/>
        <end position="69"/>
    </location>
</feature>
<dbReference type="Pfam" id="PF20177">
    <property type="entry name" value="DUF6542"/>
    <property type="match status" value="1"/>
</dbReference>
<evidence type="ECO:0000256" key="1">
    <source>
        <dbReference type="SAM" id="MobiDB-lite"/>
    </source>
</evidence>
<keyword evidence="5" id="KW-1185">Reference proteome</keyword>
<protein>
    <recommendedName>
        <fullName evidence="3">DUF6542 domain-containing protein</fullName>
    </recommendedName>
</protein>
<feature type="compositionally biased region" description="Basic and acidic residues" evidence="1">
    <location>
        <begin position="267"/>
        <end position="285"/>
    </location>
</feature>
<evidence type="ECO:0000313" key="5">
    <source>
        <dbReference type="Proteomes" id="UP000251577"/>
    </source>
</evidence>
<feature type="region of interest" description="Disordered" evidence="1">
    <location>
        <begin position="126"/>
        <end position="397"/>
    </location>
</feature>
<feature type="compositionally biased region" description="Basic and acidic residues" evidence="1">
    <location>
        <begin position="351"/>
        <end position="377"/>
    </location>
</feature>
<dbReference type="Proteomes" id="UP000251577">
    <property type="component" value="Unassembled WGS sequence"/>
</dbReference>
<organism evidence="4 5">
    <name type="scientific">Corynebacterium heidelbergense</name>
    <dbReference type="NCBI Taxonomy" id="2055947"/>
    <lineage>
        <taxon>Bacteria</taxon>
        <taxon>Bacillati</taxon>
        <taxon>Actinomycetota</taxon>
        <taxon>Actinomycetes</taxon>
        <taxon>Mycobacteriales</taxon>
        <taxon>Corynebacteriaceae</taxon>
        <taxon>Corynebacterium</taxon>
    </lineage>
</organism>
<dbReference type="EMBL" id="QHCV01000050">
    <property type="protein sequence ID" value="RAV31902.1"/>
    <property type="molecule type" value="Genomic_DNA"/>
</dbReference>
<feature type="compositionally biased region" description="Basic and acidic residues" evidence="1">
    <location>
        <begin position="182"/>
        <end position="194"/>
    </location>
</feature>
<evidence type="ECO:0000313" key="4">
    <source>
        <dbReference type="EMBL" id="RAV31902.1"/>
    </source>
</evidence>
<feature type="domain" description="DUF6542" evidence="3">
    <location>
        <begin position="1"/>
        <end position="114"/>
    </location>
</feature>
<evidence type="ECO:0000256" key="2">
    <source>
        <dbReference type="SAM" id="Phobius"/>
    </source>
</evidence>
<comment type="caution">
    <text evidence="4">The sequence shown here is derived from an EMBL/GenBank/DDBJ whole genome shotgun (WGS) entry which is preliminary data.</text>
</comment>
<feature type="compositionally biased region" description="Basic and acidic residues" evidence="1">
    <location>
        <begin position="162"/>
        <end position="174"/>
    </location>
</feature>
<proteinExistence type="predicted"/>
<dbReference type="InterPro" id="IPR046672">
    <property type="entry name" value="DUF6542"/>
</dbReference>
<feature type="compositionally biased region" description="Basic and acidic residues" evidence="1">
    <location>
        <begin position="223"/>
        <end position="240"/>
    </location>
</feature>
<accession>A0A364V5I5</accession>
<evidence type="ECO:0000259" key="3">
    <source>
        <dbReference type="Pfam" id="PF20177"/>
    </source>
</evidence>